<organism evidence="1 2">
    <name type="scientific">Hymenobacter aerilatus</name>
    <dbReference type="NCBI Taxonomy" id="2932251"/>
    <lineage>
        <taxon>Bacteria</taxon>
        <taxon>Pseudomonadati</taxon>
        <taxon>Bacteroidota</taxon>
        <taxon>Cytophagia</taxon>
        <taxon>Cytophagales</taxon>
        <taxon>Hymenobacteraceae</taxon>
        <taxon>Hymenobacter</taxon>
    </lineage>
</organism>
<dbReference type="AlphaFoldDB" id="A0A8T9SXU8"/>
<evidence type="ECO:0000313" key="1">
    <source>
        <dbReference type="EMBL" id="UOR06547.1"/>
    </source>
</evidence>
<name>A0A8T9SXU8_9BACT</name>
<protein>
    <submittedName>
        <fullName evidence="1">Uncharacterized protein</fullName>
    </submittedName>
</protein>
<reference evidence="1 2" key="1">
    <citation type="submission" date="2022-04" db="EMBL/GenBank/DDBJ databases">
        <title>Hymenobacter sp. isolated from the air.</title>
        <authorList>
            <person name="Won M."/>
            <person name="Lee C.-M."/>
            <person name="Woen H.-Y."/>
            <person name="Kwon S.-W."/>
        </authorList>
    </citation>
    <scope>NUCLEOTIDE SEQUENCE [LARGE SCALE GENOMIC DNA]</scope>
    <source>
        <strain evidence="2">5413 J-13</strain>
    </source>
</reference>
<dbReference type="RefSeq" id="WP_245095590.1">
    <property type="nucleotide sequence ID" value="NZ_CP095053.1"/>
</dbReference>
<dbReference type="KEGG" id="haei:MUN82_05485"/>
<proteinExistence type="predicted"/>
<accession>A0A8T9SXU8</accession>
<gene>
    <name evidence="1" type="ORF">MUN82_05485</name>
</gene>
<evidence type="ECO:0000313" key="2">
    <source>
        <dbReference type="Proteomes" id="UP000829925"/>
    </source>
</evidence>
<sequence length="101" mass="11250">MPQENRHIMLIWMLLGALLLSTALNCYLVLPQNDTAWVGWLEADDEEEDDDMPSVPNATEELRLTRAMLARCQAEHLRKDSLLISEAGRKLSATAAAASDL</sequence>
<dbReference type="Proteomes" id="UP000829925">
    <property type="component" value="Chromosome"/>
</dbReference>
<dbReference type="EMBL" id="CP095053">
    <property type="protein sequence ID" value="UOR06547.1"/>
    <property type="molecule type" value="Genomic_DNA"/>
</dbReference>
<keyword evidence="2" id="KW-1185">Reference proteome</keyword>